<proteinExistence type="predicted"/>
<keyword evidence="2" id="KW-1185">Reference proteome</keyword>
<protein>
    <recommendedName>
        <fullName evidence="3">GRAM domain-containing protein</fullName>
    </recommendedName>
</protein>
<dbReference type="OrthoDB" id="837929at2"/>
<dbReference type="EMBL" id="DF968182">
    <property type="protein sequence ID" value="GAP43120.1"/>
    <property type="molecule type" value="Genomic_DNA"/>
</dbReference>
<accession>A0A0S7C1S9</accession>
<name>A0A0S7C1S9_9BACT</name>
<dbReference type="AlphaFoldDB" id="A0A0S7C1S9"/>
<evidence type="ECO:0000313" key="2">
    <source>
        <dbReference type="Proteomes" id="UP000053091"/>
    </source>
</evidence>
<dbReference type="RefSeq" id="WP_062039878.1">
    <property type="nucleotide sequence ID" value="NZ_DF968182.1"/>
</dbReference>
<dbReference type="Proteomes" id="UP000053091">
    <property type="component" value="Unassembled WGS sequence"/>
</dbReference>
<reference evidence="1" key="1">
    <citation type="journal article" date="2015" name="Genome Announc.">
        <title>Draft Genome Sequence of Bacteroidales Strain TBC1, a Novel Isolate from a Methanogenic Wastewater Treatment System.</title>
        <authorList>
            <person name="Tourlousse D.M."/>
            <person name="Matsuura N."/>
            <person name="Sun L."/>
            <person name="Toyonaga M."/>
            <person name="Kuroda K."/>
            <person name="Ohashi A."/>
            <person name="Cruz R."/>
            <person name="Yamaguchi T."/>
            <person name="Sekiguchi Y."/>
        </authorList>
    </citation>
    <scope>NUCLEOTIDE SEQUENCE [LARGE SCALE GENOMIC DNA]</scope>
    <source>
        <strain evidence="1">TBC1</strain>
    </source>
</reference>
<evidence type="ECO:0008006" key="3">
    <source>
        <dbReference type="Google" id="ProtNLM"/>
    </source>
</evidence>
<evidence type="ECO:0000313" key="1">
    <source>
        <dbReference type="EMBL" id="GAP43120.1"/>
    </source>
</evidence>
<sequence length="102" mass="11608">MKIDLKANEVVIKAGNTLHTSGAKESRGKLIITNQRIYFKSTGDTTDADDFEILPKEISEVLFYNKLMIIPQGLDLKTTDGRMLRFTLKGRNDWCRLITSMN</sequence>
<dbReference type="SUPFAM" id="SSF50729">
    <property type="entry name" value="PH domain-like"/>
    <property type="match status" value="1"/>
</dbReference>
<gene>
    <name evidence="1" type="ORF">TBC1_111262</name>
</gene>
<organism evidence="1">
    <name type="scientific">Lentimicrobium saccharophilum</name>
    <dbReference type="NCBI Taxonomy" id="1678841"/>
    <lineage>
        <taxon>Bacteria</taxon>
        <taxon>Pseudomonadati</taxon>
        <taxon>Bacteroidota</taxon>
        <taxon>Bacteroidia</taxon>
        <taxon>Bacteroidales</taxon>
        <taxon>Lentimicrobiaceae</taxon>
        <taxon>Lentimicrobium</taxon>
    </lineage>
</organism>